<dbReference type="PIRSF" id="PIRSF016661">
    <property type="entry name" value="BioY"/>
    <property type="match status" value="1"/>
</dbReference>
<accession>A0A2N5NHU5</accession>
<evidence type="ECO:0000256" key="1">
    <source>
        <dbReference type="ARBA" id="ARBA00010692"/>
    </source>
</evidence>
<evidence type="ECO:0000256" key="3">
    <source>
        <dbReference type="SAM" id="Phobius"/>
    </source>
</evidence>
<evidence type="ECO:0000313" key="5">
    <source>
        <dbReference type="EMBL" id="PLT54961.1"/>
    </source>
</evidence>
<reference evidence="8 9" key="1">
    <citation type="journal article" date="2017" name="Genome Med.">
        <title>A novel Ruminococcus gnavus clade enriched in inflammatory bowel disease patients.</title>
        <authorList>
            <person name="Hall A.B."/>
            <person name="Yassour M."/>
            <person name="Sauk J."/>
            <person name="Garner A."/>
            <person name="Jiang X."/>
            <person name="Arthur T."/>
            <person name="Lagoudas G.K."/>
            <person name="Vatanen T."/>
            <person name="Fornelos N."/>
            <person name="Wilson R."/>
            <person name="Bertha M."/>
            <person name="Cohen M."/>
            <person name="Garber J."/>
            <person name="Khalili H."/>
            <person name="Gevers D."/>
            <person name="Ananthakrishnan A.N."/>
            <person name="Kugathasan S."/>
            <person name="Lander E.S."/>
            <person name="Blainey P."/>
            <person name="Vlamakis H."/>
            <person name="Xavier R.J."/>
            <person name="Huttenhower C."/>
        </authorList>
    </citation>
    <scope>NUCLEOTIDE SEQUENCE [LARGE SCALE GENOMIC DNA]</scope>
    <source>
        <strain evidence="5 9">RJX1118</strain>
        <strain evidence="6 10">RJX1124</strain>
        <strain evidence="7 8">RJX1128</strain>
    </source>
</reference>
<protein>
    <recommendedName>
        <fullName evidence="2">Biotin transporter</fullName>
    </recommendedName>
</protein>
<dbReference type="PANTHER" id="PTHR34295:SF1">
    <property type="entry name" value="BIOTIN TRANSPORTER BIOY"/>
    <property type="match status" value="1"/>
</dbReference>
<evidence type="ECO:0000313" key="8">
    <source>
        <dbReference type="Proteomes" id="UP000234840"/>
    </source>
</evidence>
<evidence type="ECO:0000313" key="9">
    <source>
        <dbReference type="Proteomes" id="UP000234849"/>
    </source>
</evidence>
<proteinExistence type="inferred from homology"/>
<name>A0A2N5NHU5_MEDGN</name>
<feature type="transmembrane region" description="Helical" evidence="3">
    <location>
        <begin position="63"/>
        <end position="80"/>
    </location>
</feature>
<feature type="transmembrane region" description="Helical" evidence="3">
    <location>
        <begin position="144"/>
        <end position="171"/>
    </location>
</feature>
<reference evidence="4" key="2">
    <citation type="submission" date="2022-12" db="EMBL/GenBank/DDBJ databases">
        <title>Genome of R. gnavus strain RSHDN_123.</title>
        <authorList>
            <person name="Abdugheni R."/>
        </authorList>
    </citation>
    <scope>NUCLEOTIDE SEQUENCE</scope>
    <source>
        <strain evidence="4">RSHDN_123</strain>
    </source>
</reference>
<evidence type="ECO:0000313" key="7">
    <source>
        <dbReference type="EMBL" id="PLT83380.1"/>
    </source>
</evidence>
<comment type="caution">
    <text evidence="5">The sequence shown here is derived from an EMBL/GenBank/DDBJ whole genome shotgun (WGS) entry which is preliminary data.</text>
</comment>
<feature type="transmembrane region" description="Helical" evidence="3">
    <location>
        <begin position="37"/>
        <end position="56"/>
    </location>
</feature>
<organism evidence="5 9">
    <name type="scientific">Mediterraneibacter gnavus</name>
    <name type="common">Ruminococcus gnavus</name>
    <dbReference type="NCBI Taxonomy" id="33038"/>
    <lineage>
        <taxon>Bacteria</taxon>
        <taxon>Bacillati</taxon>
        <taxon>Bacillota</taxon>
        <taxon>Clostridia</taxon>
        <taxon>Lachnospirales</taxon>
        <taxon>Lachnospiraceae</taxon>
        <taxon>Mediterraneibacter</taxon>
    </lineage>
</organism>
<dbReference type="InterPro" id="IPR003784">
    <property type="entry name" value="BioY"/>
</dbReference>
<dbReference type="EMBL" id="NIHM01000010">
    <property type="protein sequence ID" value="PLT54961.1"/>
    <property type="molecule type" value="Genomic_DNA"/>
</dbReference>
<dbReference type="EMBL" id="JAPZED010000011">
    <property type="protein sequence ID" value="MCZ7694508.1"/>
    <property type="molecule type" value="Genomic_DNA"/>
</dbReference>
<feature type="transmembrane region" description="Helical" evidence="3">
    <location>
        <begin position="92"/>
        <end position="109"/>
    </location>
</feature>
<keyword evidence="2" id="KW-0813">Transport</keyword>
<keyword evidence="2" id="KW-1003">Cell membrane</keyword>
<feature type="transmembrane region" description="Helical" evidence="3">
    <location>
        <begin position="116"/>
        <end position="138"/>
    </location>
</feature>
<keyword evidence="2 3" id="KW-0472">Membrane</keyword>
<dbReference type="Proteomes" id="UP000234840">
    <property type="component" value="Unassembled WGS sequence"/>
</dbReference>
<keyword evidence="3" id="KW-0812">Transmembrane</keyword>
<gene>
    <name evidence="5" type="ORF">CDL18_08510</name>
    <name evidence="7" type="ORF">CDL20_13425</name>
    <name evidence="6" type="ORF">CDL26_09740</name>
    <name evidence="4" type="ORF">O8D18_10725</name>
</gene>
<dbReference type="RefSeq" id="WP_101870816.1">
    <property type="nucleotide sequence ID" value="NZ_CAXSWW010000016.1"/>
</dbReference>
<keyword evidence="3" id="KW-1133">Transmembrane helix</keyword>
<dbReference type="EMBL" id="NIHS01000015">
    <property type="protein sequence ID" value="PLT72130.1"/>
    <property type="molecule type" value="Genomic_DNA"/>
</dbReference>
<comment type="similarity">
    <text evidence="1 2">Belongs to the BioY family.</text>
</comment>
<feature type="transmembrane region" description="Helical" evidence="3">
    <location>
        <begin position="12"/>
        <end position="31"/>
    </location>
</feature>
<dbReference type="Gene3D" id="1.10.1760.20">
    <property type="match status" value="1"/>
</dbReference>
<dbReference type="GO" id="GO:0005886">
    <property type="term" value="C:plasma membrane"/>
    <property type="evidence" value="ECO:0007669"/>
    <property type="project" value="UniProtKB-SubCell"/>
</dbReference>
<evidence type="ECO:0000313" key="10">
    <source>
        <dbReference type="Proteomes" id="UP000234891"/>
    </source>
</evidence>
<dbReference type="PANTHER" id="PTHR34295">
    <property type="entry name" value="BIOTIN TRANSPORTER BIOY"/>
    <property type="match status" value="1"/>
</dbReference>
<dbReference type="Proteomes" id="UP001148455">
    <property type="component" value="Unassembled WGS sequence"/>
</dbReference>
<dbReference type="GO" id="GO:0015225">
    <property type="term" value="F:biotin transmembrane transporter activity"/>
    <property type="evidence" value="ECO:0007669"/>
    <property type="project" value="UniProtKB-UniRule"/>
</dbReference>
<evidence type="ECO:0000313" key="6">
    <source>
        <dbReference type="EMBL" id="PLT72130.1"/>
    </source>
</evidence>
<dbReference type="Proteomes" id="UP000234849">
    <property type="component" value="Unassembled WGS sequence"/>
</dbReference>
<evidence type="ECO:0000313" key="4">
    <source>
        <dbReference type="EMBL" id="MCZ7694508.1"/>
    </source>
</evidence>
<sequence length="181" mass="19281">METKAKFLTTKQMTLIALMTALTCILGPLSIPLPFSPVPISFTNLVLYFSVFVLGTKFSTISYIVYLLIGLVGLPVFSGFSGGPAKVAGPTGGYLVGFVFLTVIAGFFVEHFKGKLSFAVLGMVLGTSVCYLFGTIWLSMQLNIGFVAGLGVGVFPYIPGDLVKIAIVCIIGPKIRRAVVR</sequence>
<dbReference type="Proteomes" id="UP000234891">
    <property type="component" value="Unassembled WGS sequence"/>
</dbReference>
<dbReference type="Pfam" id="PF02632">
    <property type="entry name" value="BioY"/>
    <property type="match status" value="1"/>
</dbReference>
<evidence type="ECO:0000256" key="2">
    <source>
        <dbReference type="PIRNR" id="PIRNR016661"/>
    </source>
</evidence>
<dbReference type="AlphaFoldDB" id="A0A2N5NHU5"/>
<dbReference type="EMBL" id="NIHW01000042">
    <property type="protein sequence ID" value="PLT83380.1"/>
    <property type="molecule type" value="Genomic_DNA"/>
</dbReference>
<comment type="subcellular location">
    <subcellularLocation>
        <location evidence="2">Cell membrane</location>
        <topology evidence="2">Multi-pass membrane protein</topology>
    </subcellularLocation>
</comment>